<accession>A0A0P0YZT3</accession>
<dbReference type="GO" id="GO:0003700">
    <property type="term" value="F:DNA-binding transcription factor activity"/>
    <property type="evidence" value="ECO:0007669"/>
    <property type="project" value="InterPro"/>
</dbReference>
<organism evidence="5">
    <name type="scientific">Aurantimonas coralicida</name>
    <dbReference type="NCBI Taxonomy" id="182270"/>
    <lineage>
        <taxon>Bacteria</taxon>
        <taxon>Pseudomonadati</taxon>
        <taxon>Pseudomonadota</taxon>
        <taxon>Alphaproteobacteria</taxon>
        <taxon>Hyphomicrobiales</taxon>
        <taxon>Aurantimonadaceae</taxon>
        <taxon>Aurantimonas</taxon>
    </lineage>
</organism>
<keyword evidence="1" id="KW-0805">Transcription regulation</keyword>
<dbReference type="GO" id="GO:0003677">
    <property type="term" value="F:DNA binding"/>
    <property type="evidence" value="ECO:0007669"/>
    <property type="project" value="UniProtKB-KW"/>
</dbReference>
<dbReference type="AlphaFoldDB" id="A0A0P0YZT3"/>
<evidence type="ECO:0000313" key="5">
    <source>
        <dbReference type="EMBL" id="BAT27104.1"/>
    </source>
</evidence>
<evidence type="ECO:0000259" key="4">
    <source>
        <dbReference type="PROSITE" id="PS50987"/>
    </source>
</evidence>
<evidence type="ECO:0000256" key="1">
    <source>
        <dbReference type="ARBA" id="ARBA00023015"/>
    </source>
</evidence>
<dbReference type="Gene3D" id="1.10.10.10">
    <property type="entry name" value="Winged helix-like DNA-binding domain superfamily/Winged helix DNA-binding domain"/>
    <property type="match status" value="1"/>
</dbReference>
<keyword evidence="2" id="KW-0238">DNA-binding</keyword>
<keyword evidence="3" id="KW-0804">Transcription</keyword>
<evidence type="ECO:0000256" key="2">
    <source>
        <dbReference type="ARBA" id="ARBA00023125"/>
    </source>
</evidence>
<dbReference type="InterPro" id="IPR051011">
    <property type="entry name" value="Metal_resp_trans_reg"/>
</dbReference>
<sequence length="120" mass="13152">MPKLDKPNIEIPDERSPMAQALDEKAADVAAMLSLMANPHRLRILCRLAEGEASVGALGQEAGLSQSALSQHLARLRTGGLVTTRREAQTIFYSLANDETRAIMEAMYRVFCAPELDQAR</sequence>
<reference evidence="5" key="1">
    <citation type="journal article" date="2015" name="Proc. Natl. Acad. Sci. U.S.A.">
        <title>Bacterial clade with the ribosomal RNA operon on a small plasmid rather than the chromosome.</title>
        <authorList>
            <person name="Anda M."/>
            <person name="Ohtsubo Y."/>
            <person name="Okubo T."/>
            <person name="Sugawara M."/>
            <person name="Nagata Y."/>
            <person name="Tsuda M."/>
            <person name="Minamisawa K."/>
            <person name="Mitsui H."/>
        </authorList>
    </citation>
    <scope>NUCLEOTIDE SEQUENCE</scope>
    <source>
        <strain evidence="5">DSM 14790</strain>
    </source>
</reference>
<feature type="domain" description="HTH arsR-type" evidence="4">
    <location>
        <begin position="22"/>
        <end position="115"/>
    </location>
</feature>
<dbReference type="PANTHER" id="PTHR43132:SF2">
    <property type="entry name" value="ARSENICAL RESISTANCE OPERON REPRESSOR ARSR-RELATED"/>
    <property type="match status" value="1"/>
</dbReference>
<dbReference type="NCBIfam" id="NF033788">
    <property type="entry name" value="HTH_metalloreg"/>
    <property type="match status" value="1"/>
</dbReference>
<evidence type="ECO:0000256" key="3">
    <source>
        <dbReference type="ARBA" id="ARBA00023163"/>
    </source>
</evidence>
<dbReference type="Pfam" id="PF01022">
    <property type="entry name" value="HTH_5"/>
    <property type="match status" value="1"/>
</dbReference>
<dbReference type="InterPro" id="IPR011991">
    <property type="entry name" value="ArsR-like_HTH"/>
</dbReference>
<dbReference type="InterPro" id="IPR036390">
    <property type="entry name" value="WH_DNA-bd_sf"/>
</dbReference>
<name>A0A0P0YZT3_9HYPH</name>
<dbReference type="SMART" id="SM00418">
    <property type="entry name" value="HTH_ARSR"/>
    <property type="match status" value="1"/>
</dbReference>
<dbReference type="PANTHER" id="PTHR43132">
    <property type="entry name" value="ARSENICAL RESISTANCE OPERON REPRESSOR ARSR-RELATED"/>
    <property type="match status" value="1"/>
</dbReference>
<dbReference type="PROSITE" id="PS50987">
    <property type="entry name" value="HTH_ARSR_2"/>
    <property type="match status" value="1"/>
</dbReference>
<dbReference type="SUPFAM" id="SSF46785">
    <property type="entry name" value="Winged helix' DNA-binding domain"/>
    <property type="match status" value="1"/>
</dbReference>
<dbReference type="PRINTS" id="PR00778">
    <property type="entry name" value="HTHARSR"/>
</dbReference>
<dbReference type="InterPro" id="IPR001845">
    <property type="entry name" value="HTH_ArsR_DNA-bd_dom"/>
</dbReference>
<dbReference type="EMBL" id="LC066374">
    <property type="protein sequence ID" value="BAT27104.1"/>
    <property type="molecule type" value="Genomic_DNA"/>
</dbReference>
<protein>
    <submittedName>
        <fullName evidence="5">Transcriptional regulator protein, ArsR family</fullName>
    </submittedName>
</protein>
<dbReference type="CDD" id="cd00090">
    <property type="entry name" value="HTH_ARSR"/>
    <property type="match status" value="1"/>
</dbReference>
<proteinExistence type="predicted"/>
<dbReference type="InterPro" id="IPR036388">
    <property type="entry name" value="WH-like_DNA-bd_sf"/>
</dbReference>